<dbReference type="EMBL" id="MJFZ01000136">
    <property type="protein sequence ID" value="RAW36538.1"/>
    <property type="molecule type" value="Genomic_DNA"/>
</dbReference>
<dbReference type="VEuPathDB" id="FungiDB:PC110_g7190"/>
<name>A0A329SLC5_9STRA</name>
<keyword evidence="8" id="KW-1185">Reference proteome</keyword>
<comment type="caution">
    <text evidence="7">The sequence shown here is derived from an EMBL/GenBank/DDBJ whole genome shotgun (WGS) entry which is preliminary data.</text>
</comment>
<dbReference type="OrthoDB" id="10283774at2759"/>
<evidence type="ECO:0000313" key="2">
    <source>
        <dbReference type="EMBL" id="KAG2851818.1"/>
    </source>
</evidence>
<dbReference type="Proteomes" id="UP000697107">
    <property type="component" value="Unassembled WGS sequence"/>
</dbReference>
<evidence type="ECO:0000313" key="3">
    <source>
        <dbReference type="EMBL" id="KAG2904290.1"/>
    </source>
</evidence>
<dbReference type="Proteomes" id="UP000736787">
    <property type="component" value="Unassembled WGS sequence"/>
</dbReference>
<protein>
    <submittedName>
        <fullName evidence="7">Uncharacterized protein</fullName>
    </submittedName>
</protein>
<feature type="region of interest" description="Disordered" evidence="1">
    <location>
        <begin position="1"/>
        <end position="79"/>
    </location>
</feature>
<dbReference type="EMBL" id="RCMV01000563">
    <property type="protein sequence ID" value="KAG3215360.1"/>
    <property type="molecule type" value="Genomic_DNA"/>
</dbReference>
<dbReference type="EMBL" id="RCMK01000582">
    <property type="protein sequence ID" value="KAG2920672.1"/>
    <property type="molecule type" value="Genomic_DNA"/>
</dbReference>
<reference evidence="2" key="2">
    <citation type="submission" date="2018-10" db="EMBL/GenBank/DDBJ databases">
        <title>Effector identification in a new, highly contiguous assembly of the strawberry crown rot pathogen Phytophthora cactorum.</title>
        <authorList>
            <person name="Armitage A.D."/>
            <person name="Nellist C.F."/>
            <person name="Bates H."/>
            <person name="Vickerstaff R.J."/>
            <person name="Harrison R.J."/>
        </authorList>
    </citation>
    <scope>NUCLEOTIDE SEQUENCE</scope>
    <source>
        <strain evidence="2">15-7</strain>
        <strain evidence="3">4032</strain>
        <strain evidence="4">4040</strain>
        <strain evidence="5">P415</strain>
        <strain evidence="6">P421</strain>
    </source>
</reference>
<accession>A0A329SLC5</accession>
<evidence type="ECO:0000256" key="1">
    <source>
        <dbReference type="SAM" id="MobiDB-lite"/>
    </source>
</evidence>
<proteinExistence type="predicted"/>
<dbReference type="Proteomes" id="UP000760860">
    <property type="component" value="Unassembled WGS sequence"/>
</dbReference>
<evidence type="ECO:0000313" key="6">
    <source>
        <dbReference type="EMBL" id="KAG3215360.1"/>
    </source>
</evidence>
<dbReference type="Proteomes" id="UP000735874">
    <property type="component" value="Unassembled WGS sequence"/>
</dbReference>
<dbReference type="EMBL" id="RCML01000607">
    <property type="protein sequence ID" value="KAG2972724.1"/>
    <property type="molecule type" value="Genomic_DNA"/>
</dbReference>
<dbReference type="Proteomes" id="UP000251314">
    <property type="component" value="Unassembled WGS sequence"/>
</dbReference>
<organism evidence="7 8">
    <name type="scientific">Phytophthora cactorum</name>
    <dbReference type="NCBI Taxonomy" id="29920"/>
    <lineage>
        <taxon>Eukaryota</taxon>
        <taxon>Sar</taxon>
        <taxon>Stramenopiles</taxon>
        <taxon>Oomycota</taxon>
        <taxon>Peronosporomycetes</taxon>
        <taxon>Peronosporales</taxon>
        <taxon>Peronosporaceae</taxon>
        <taxon>Phytophthora</taxon>
    </lineage>
</organism>
<dbReference type="EMBL" id="RCMI01000598">
    <property type="protein sequence ID" value="KAG2904290.1"/>
    <property type="molecule type" value="Genomic_DNA"/>
</dbReference>
<evidence type="ECO:0000313" key="7">
    <source>
        <dbReference type="EMBL" id="RAW36538.1"/>
    </source>
</evidence>
<dbReference type="Proteomes" id="UP000774804">
    <property type="component" value="Unassembled WGS sequence"/>
</dbReference>
<sequence>MSWGEGRRGVTKEAPEMHEATGSAKLKVARNLSNPPSVPQEAMAGLKLEDDEAEDNQKEEQPSEIPEQKPQGLKEKSNGTLAVTLTKALRDARTSKPWVHVWCDLVQGSPREARGS</sequence>
<reference evidence="7 8" key="1">
    <citation type="submission" date="2018-01" db="EMBL/GenBank/DDBJ databases">
        <title>Draft genome of the strawberry crown rot pathogen Phytophthora cactorum.</title>
        <authorList>
            <person name="Armitage A.D."/>
            <person name="Lysoe E."/>
            <person name="Nellist C.F."/>
            <person name="Harrison R.J."/>
            <person name="Brurberg M.B."/>
        </authorList>
    </citation>
    <scope>NUCLEOTIDE SEQUENCE [LARGE SCALE GENOMIC DNA]</scope>
    <source>
        <strain evidence="7 8">10300</strain>
    </source>
</reference>
<feature type="compositionally biased region" description="Basic and acidic residues" evidence="1">
    <location>
        <begin position="1"/>
        <end position="19"/>
    </location>
</feature>
<dbReference type="AlphaFoldDB" id="A0A329SLC5"/>
<dbReference type="EMBL" id="RCMG01000582">
    <property type="protein sequence ID" value="KAG2851818.1"/>
    <property type="molecule type" value="Genomic_DNA"/>
</dbReference>
<gene>
    <name evidence="7" type="ORF">PC110_g7190</name>
    <name evidence="2" type="ORF">PC113_g15579</name>
    <name evidence="3" type="ORF">PC115_g15045</name>
    <name evidence="4" type="ORF">PC117_g16436</name>
    <name evidence="5" type="ORF">PC118_g15533</name>
    <name evidence="6" type="ORF">PC129_g13759</name>
</gene>
<evidence type="ECO:0000313" key="8">
    <source>
        <dbReference type="Proteomes" id="UP000251314"/>
    </source>
</evidence>
<evidence type="ECO:0000313" key="5">
    <source>
        <dbReference type="EMBL" id="KAG2972724.1"/>
    </source>
</evidence>
<evidence type="ECO:0000313" key="4">
    <source>
        <dbReference type="EMBL" id="KAG2920672.1"/>
    </source>
</evidence>